<dbReference type="EC" id="5.4.99.-" evidence="7"/>
<reference evidence="9" key="2">
    <citation type="submission" date="2021-04" db="EMBL/GenBank/DDBJ databases">
        <authorList>
            <person name="Gilroy R."/>
        </authorList>
    </citation>
    <scope>NUCLEOTIDE SEQUENCE</scope>
    <source>
        <strain evidence="9">ChiBcec1-1630</strain>
    </source>
</reference>
<proteinExistence type="inferred from homology"/>
<evidence type="ECO:0000256" key="3">
    <source>
        <dbReference type="ARBA" id="ARBA00022884"/>
    </source>
</evidence>
<dbReference type="InterPro" id="IPR006225">
    <property type="entry name" value="PsdUridine_synth_RluC/D"/>
</dbReference>
<evidence type="ECO:0000259" key="8">
    <source>
        <dbReference type="SMART" id="SM00363"/>
    </source>
</evidence>
<evidence type="ECO:0000256" key="5">
    <source>
        <dbReference type="PIRSR" id="PIRSR606225-1"/>
    </source>
</evidence>
<accession>A0A9D2QL45</accession>
<dbReference type="Gene3D" id="3.10.290.10">
    <property type="entry name" value="RNA-binding S4 domain"/>
    <property type="match status" value="1"/>
</dbReference>
<name>A0A9D2QL45_9FIRM</name>
<feature type="active site" evidence="5">
    <location>
        <position position="141"/>
    </location>
</feature>
<dbReference type="FunFam" id="3.30.2350.10:FF:000006">
    <property type="entry name" value="Pseudouridine synthase"/>
    <property type="match status" value="1"/>
</dbReference>
<evidence type="ECO:0000256" key="7">
    <source>
        <dbReference type="RuleBase" id="RU362028"/>
    </source>
</evidence>
<evidence type="ECO:0000313" key="10">
    <source>
        <dbReference type="Proteomes" id="UP000823922"/>
    </source>
</evidence>
<sequence length="317" mass="35800">MADGRYLFQVTAEYEEERIDKYISLLIDSLSRSFIQKLLRDGQVLVNGKPVKQNYRLNEGDEVSFFLPEAVEPDILPENIPLDILYEDEDVLVVNKPKGMVVHPAAGHYSHTLVNALMYHCRDSLSGINGVMRPGIVHRIDRDTTGSLLVCKNDAAHLSIAAQLKEHSIVRRYRAVVYGVIEQEEGVVNLPVGRDPSDRKRMAAGVRNGKEAVTHYRVLQRFHGYGHIHGYTYIECRLETGRTHQIRVHMEAIGHPLLGDEVYRRNLPGSGKPPCQLQGQCLHAMILGFHHPRTGEYIETTAPLPDYFSRLLHILGG</sequence>
<dbReference type="CDD" id="cd00165">
    <property type="entry name" value="S4"/>
    <property type="match status" value="1"/>
</dbReference>
<keyword evidence="4 7" id="KW-0413">Isomerase</keyword>
<comment type="similarity">
    <text evidence="2 7">Belongs to the pseudouridine synthase RluA family.</text>
</comment>
<dbReference type="InterPro" id="IPR050188">
    <property type="entry name" value="RluA_PseudoU_synthase"/>
</dbReference>
<evidence type="ECO:0000256" key="6">
    <source>
        <dbReference type="PROSITE-ProRule" id="PRU00182"/>
    </source>
</evidence>
<evidence type="ECO:0000256" key="1">
    <source>
        <dbReference type="ARBA" id="ARBA00000073"/>
    </source>
</evidence>
<dbReference type="SUPFAM" id="SSF55174">
    <property type="entry name" value="Alpha-L RNA-binding motif"/>
    <property type="match status" value="1"/>
</dbReference>
<dbReference type="Gene3D" id="3.30.2350.10">
    <property type="entry name" value="Pseudouridine synthase"/>
    <property type="match status" value="1"/>
</dbReference>
<dbReference type="GO" id="GO:0003723">
    <property type="term" value="F:RNA binding"/>
    <property type="evidence" value="ECO:0007669"/>
    <property type="project" value="UniProtKB-KW"/>
</dbReference>
<comment type="caution">
    <text evidence="9">The sequence shown here is derived from an EMBL/GenBank/DDBJ whole genome shotgun (WGS) entry which is preliminary data.</text>
</comment>
<evidence type="ECO:0000256" key="4">
    <source>
        <dbReference type="ARBA" id="ARBA00023235"/>
    </source>
</evidence>
<protein>
    <recommendedName>
        <fullName evidence="7">Pseudouridine synthase</fullName>
        <ecNumber evidence="7">5.4.99.-</ecNumber>
    </recommendedName>
</protein>
<dbReference type="SMART" id="SM00363">
    <property type="entry name" value="S4"/>
    <property type="match status" value="1"/>
</dbReference>
<dbReference type="GO" id="GO:0000455">
    <property type="term" value="P:enzyme-directed rRNA pseudouridine synthesis"/>
    <property type="evidence" value="ECO:0007669"/>
    <property type="project" value="UniProtKB-ARBA"/>
</dbReference>
<reference evidence="9" key="1">
    <citation type="journal article" date="2021" name="PeerJ">
        <title>Extensive microbial diversity within the chicken gut microbiome revealed by metagenomics and culture.</title>
        <authorList>
            <person name="Gilroy R."/>
            <person name="Ravi A."/>
            <person name="Getino M."/>
            <person name="Pursley I."/>
            <person name="Horton D.L."/>
            <person name="Alikhan N.F."/>
            <person name="Baker D."/>
            <person name="Gharbi K."/>
            <person name="Hall N."/>
            <person name="Watson M."/>
            <person name="Adriaenssens E.M."/>
            <person name="Foster-Nyarko E."/>
            <person name="Jarju S."/>
            <person name="Secka A."/>
            <person name="Antonio M."/>
            <person name="Oren A."/>
            <person name="Chaudhuri R.R."/>
            <person name="La Ragione R."/>
            <person name="Hildebrand F."/>
            <person name="Pallen M.J."/>
        </authorList>
    </citation>
    <scope>NUCLEOTIDE SEQUENCE</scope>
    <source>
        <strain evidence="9">ChiBcec1-1630</strain>
    </source>
</reference>
<dbReference type="GO" id="GO:0120159">
    <property type="term" value="F:rRNA pseudouridine synthase activity"/>
    <property type="evidence" value="ECO:0007669"/>
    <property type="project" value="UniProtKB-ARBA"/>
</dbReference>
<evidence type="ECO:0000256" key="2">
    <source>
        <dbReference type="ARBA" id="ARBA00010876"/>
    </source>
</evidence>
<dbReference type="NCBIfam" id="TIGR00005">
    <property type="entry name" value="rluA_subfam"/>
    <property type="match status" value="1"/>
</dbReference>
<dbReference type="InterPro" id="IPR006145">
    <property type="entry name" value="PsdUridine_synth_RsuA/RluA"/>
</dbReference>
<dbReference type="PROSITE" id="PS50889">
    <property type="entry name" value="S4"/>
    <property type="match status" value="1"/>
</dbReference>
<keyword evidence="3 6" id="KW-0694">RNA-binding</keyword>
<dbReference type="InterPro" id="IPR002942">
    <property type="entry name" value="S4_RNA-bd"/>
</dbReference>
<dbReference type="CDD" id="cd02869">
    <property type="entry name" value="PseudoU_synth_RluA_like"/>
    <property type="match status" value="1"/>
</dbReference>
<dbReference type="InterPro" id="IPR036986">
    <property type="entry name" value="S4_RNA-bd_sf"/>
</dbReference>
<dbReference type="Proteomes" id="UP000823922">
    <property type="component" value="Unassembled WGS sequence"/>
</dbReference>
<dbReference type="PANTHER" id="PTHR21600:SF44">
    <property type="entry name" value="RIBOSOMAL LARGE SUBUNIT PSEUDOURIDINE SYNTHASE D"/>
    <property type="match status" value="1"/>
</dbReference>
<dbReference type="EMBL" id="DWVS01000299">
    <property type="protein sequence ID" value="HJC88675.1"/>
    <property type="molecule type" value="Genomic_DNA"/>
</dbReference>
<dbReference type="PANTHER" id="PTHR21600">
    <property type="entry name" value="MITOCHONDRIAL RNA PSEUDOURIDINE SYNTHASE"/>
    <property type="match status" value="1"/>
</dbReference>
<dbReference type="InterPro" id="IPR020103">
    <property type="entry name" value="PsdUridine_synth_cat_dom_sf"/>
</dbReference>
<comment type="function">
    <text evidence="7">Responsible for synthesis of pseudouridine from uracil.</text>
</comment>
<dbReference type="Pfam" id="PF01479">
    <property type="entry name" value="S4"/>
    <property type="match status" value="1"/>
</dbReference>
<dbReference type="Pfam" id="PF00849">
    <property type="entry name" value="PseudoU_synth_2"/>
    <property type="match status" value="1"/>
</dbReference>
<gene>
    <name evidence="9" type="ORF">H9926_11750</name>
</gene>
<feature type="domain" description="RNA-binding S4" evidence="8">
    <location>
        <begin position="17"/>
        <end position="81"/>
    </location>
</feature>
<comment type="catalytic activity">
    <reaction evidence="1 7">
        <text>a uridine in RNA = a pseudouridine in RNA</text>
        <dbReference type="Rhea" id="RHEA:48348"/>
        <dbReference type="Rhea" id="RHEA-COMP:12068"/>
        <dbReference type="Rhea" id="RHEA-COMP:12069"/>
        <dbReference type="ChEBI" id="CHEBI:65314"/>
        <dbReference type="ChEBI" id="CHEBI:65315"/>
    </reaction>
</comment>
<dbReference type="AlphaFoldDB" id="A0A9D2QL45"/>
<evidence type="ECO:0000313" key="9">
    <source>
        <dbReference type="EMBL" id="HJC88675.1"/>
    </source>
</evidence>
<dbReference type="SUPFAM" id="SSF55120">
    <property type="entry name" value="Pseudouridine synthase"/>
    <property type="match status" value="1"/>
</dbReference>
<organism evidence="9 10">
    <name type="scientific">Candidatus Eisenbergiella intestinigallinarum</name>
    <dbReference type="NCBI Taxonomy" id="2838549"/>
    <lineage>
        <taxon>Bacteria</taxon>
        <taxon>Bacillati</taxon>
        <taxon>Bacillota</taxon>
        <taxon>Clostridia</taxon>
        <taxon>Lachnospirales</taxon>
        <taxon>Lachnospiraceae</taxon>
        <taxon>Eisenbergiella</taxon>
    </lineage>
</organism>